<dbReference type="EC" id="2.7.13.3" evidence="3"/>
<evidence type="ECO:0000313" key="15">
    <source>
        <dbReference type="Proteomes" id="UP001157109"/>
    </source>
</evidence>
<evidence type="ECO:0000256" key="5">
    <source>
        <dbReference type="ARBA" id="ARBA00022679"/>
    </source>
</evidence>
<dbReference type="Gene3D" id="1.10.287.130">
    <property type="match status" value="1"/>
</dbReference>
<dbReference type="CDD" id="cd00082">
    <property type="entry name" value="HisKA"/>
    <property type="match status" value="1"/>
</dbReference>
<dbReference type="PRINTS" id="PR00344">
    <property type="entry name" value="BCTRLSENSOR"/>
</dbReference>
<dbReference type="Pfam" id="PF02518">
    <property type="entry name" value="HATPase_c"/>
    <property type="match status" value="1"/>
</dbReference>
<dbReference type="PANTHER" id="PTHR45436">
    <property type="entry name" value="SENSOR HISTIDINE KINASE YKOH"/>
    <property type="match status" value="1"/>
</dbReference>
<comment type="catalytic activity">
    <reaction evidence="1">
        <text>ATP + protein L-histidine = ADP + protein N-phospho-L-histidine.</text>
        <dbReference type="EC" id="2.7.13.3"/>
    </reaction>
</comment>
<gene>
    <name evidence="14" type="ORF">GCM10025862_32750</name>
</gene>
<dbReference type="InterPro" id="IPR036097">
    <property type="entry name" value="HisK_dim/P_sf"/>
</dbReference>
<keyword evidence="5" id="KW-0808">Transferase</keyword>
<dbReference type="InterPro" id="IPR004358">
    <property type="entry name" value="Sig_transdc_His_kin-like_C"/>
</dbReference>
<keyword evidence="10 11" id="KW-0472">Membrane</keyword>
<evidence type="ECO:0000256" key="6">
    <source>
        <dbReference type="ARBA" id="ARBA00022692"/>
    </source>
</evidence>
<keyword evidence="8 11" id="KW-1133">Transmembrane helix</keyword>
<dbReference type="PROSITE" id="PS50885">
    <property type="entry name" value="HAMP"/>
    <property type="match status" value="1"/>
</dbReference>
<dbReference type="InterPro" id="IPR005467">
    <property type="entry name" value="His_kinase_dom"/>
</dbReference>
<dbReference type="Pfam" id="PF00672">
    <property type="entry name" value="HAMP"/>
    <property type="match status" value="1"/>
</dbReference>
<dbReference type="InterPro" id="IPR036890">
    <property type="entry name" value="HATPase_C_sf"/>
</dbReference>
<dbReference type="Proteomes" id="UP001157109">
    <property type="component" value="Unassembled WGS sequence"/>
</dbReference>
<organism evidence="14 15">
    <name type="scientific">Arsenicicoccus piscis</name>
    <dbReference type="NCBI Taxonomy" id="673954"/>
    <lineage>
        <taxon>Bacteria</taxon>
        <taxon>Bacillati</taxon>
        <taxon>Actinomycetota</taxon>
        <taxon>Actinomycetes</taxon>
        <taxon>Micrococcales</taxon>
        <taxon>Intrasporangiaceae</taxon>
        <taxon>Arsenicicoccus</taxon>
    </lineage>
</organism>
<evidence type="ECO:0000256" key="4">
    <source>
        <dbReference type="ARBA" id="ARBA00022553"/>
    </source>
</evidence>
<evidence type="ECO:0000259" key="12">
    <source>
        <dbReference type="PROSITE" id="PS50109"/>
    </source>
</evidence>
<dbReference type="GO" id="GO:0016301">
    <property type="term" value="F:kinase activity"/>
    <property type="evidence" value="ECO:0007669"/>
    <property type="project" value="UniProtKB-KW"/>
</dbReference>
<evidence type="ECO:0000313" key="14">
    <source>
        <dbReference type="EMBL" id="GMA21254.1"/>
    </source>
</evidence>
<dbReference type="InterPro" id="IPR003660">
    <property type="entry name" value="HAMP_dom"/>
</dbReference>
<feature type="transmembrane region" description="Helical" evidence="11">
    <location>
        <begin position="180"/>
        <end position="201"/>
    </location>
</feature>
<keyword evidence="4" id="KW-0597">Phosphoprotein</keyword>
<sequence>MRPSSRPPDLDNGRMAFLRPGSRGVRQQLTVVAVLIVAVPLLAGVLALTQLLHRALTDSLVETLSGHVHDVATMVSTSGPREVSGLQESLTAEGFRVEVVDRATREVVYASTSRTAGSMPTLDPPAGEDELVGVRPWWTPDDDPDLVIMARRASHQGHSYVVQLATSQDSQEEAVRTTGLILLAGVPFLMVVSGLSAWWIVGRSLRPVAEIRSRVDRISSARLHDRVPVPPNDDEIAQLARTMNAMLTRLEAGQTAQRRFVADASHELRSPLATLRASIEVAQTDPSGQTWSGLGELMDSETTRLAHLVDDLLLLSKSDDRGIMLGEEDVDLDDILEQEAKRLNEIRDHKVILDITPVRVRGDQRRLVQVVRNLADNAARHGRTRIALRVKEIDGWAVLQVDDDGQGVPAEDRERIFDRFVRLDASRSRDSGGSGLGLAIVREIVQAHGGTVVSGESPWGGARFEVRVPSGESE</sequence>
<proteinExistence type="predicted"/>
<dbReference type="SUPFAM" id="SSF47384">
    <property type="entry name" value="Homodimeric domain of signal transducing histidine kinase"/>
    <property type="match status" value="1"/>
</dbReference>
<dbReference type="EMBL" id="BSUJ01000001">
    <property type="protein sequence ID" value="GMA21254.1"/>
    <property type="molecule type" value="Genomic_DNA"/>
</dbReference>
<dbReference type="SUPFAM" id="SSF55874">
    <property type="entry name" value="ATPase domain of HSP90 chaperone/DNA topoisomerase II/histidine kinase"/>
    <property type="match status" value="1"/>
</dbReference>
<keyword evidence="7 14" id="KW-0418">Kinase</keyword>
<feature type="domain" description="HAMP" evidence="13">
    <location>
        <begin position="202"/>
        <end position="255"/>
    </location>
</feature>
<keyword evidence="6 11" id="KW-0812">Transmembrane</keyword>
<dbReference type="Gene3D" id="3.30.565.10">
    <property type="entry name" value="Histidine kinase-like ATPase, C-terminal domain"/>
    <property type="match status" value="1"/>
</dbReference>
<evidence type="ECO:0000256" key="7">
    <source>
        <dbReference type="ARBA" id="ARBA00022777"/>
    </source>
</evidence>
<dbReference type="PROSITE" id="PS50109">
    <property type="entry name" value="HIS_KIN"/>
    <property type="match status" value="1"/>
</dbReference>
<keyword evidence="9" id="KW-0902">Two-component regulatory system</keyword>
<dbReference type="InterPro" id="IPR003594">
    <property type="entry name" value="HATPase_dom"/>
</dbReference>
<dbReference type="PANTHER" id="PTHR45436:SF5">
    <property type="entry name" value="SENSOR HISTIDINE KINASE TRCS"/>
    <property type="match status" value="1"/>
</dbReference>
<evidence type="ECO:0000256" key="1">
    <source>
        <dbReference type="ARBA" id="ARBA00000085"/>
    </source>
</evidence>
<dbReference type="SMART" id="SM00387">
    <property type="entry name" value="HATPase_c"/>
    <property type="match status" value="1"/>
</dbReference>
<dbReference type="CDD" id="cd06225">
    <property type="entry name" value="HAMP"/>
    <property type="match status" value="1"/>
</dbReference>
<dbReference type="SUPFAM" id="SSF158472">
    <property type="entry name" value="HAMP domain-like"/>
    <property type="match status" value="1"/>
</dbReference>
<comment type="caution">
    <text evidence="14">The sequence shown here is derived from an EMBL/GenBank/DDBJ whole genome shotgun (WGS) entry which is preliminary data.</text>
</comment>
<dbReference type="Gene3D" id="6.10.340.10">
    <property type="match status" value="1"/>
</dbReference>
<evidence type="ECO:0000256" key="11">
    <source>
        <dbReference type="SAM" id="Phobius"/>
    </source>
</evidence>
<dbReference type="InterPro" id="IPR003661">
    <property type="entry name" value="HisK_dim/P_dom"/>
</dbReference>
<evidence type="ECO:0000259" key="13">
    <source>
        <dbReference type="PROSITE" id="PS50885"/>
    </source>
</evidence>
<evidence type="ECO:0000256" key="10">
    <source>
        <dbReference type="ARBA" id="ARBA00023136"/>
    </source>
</evidence>
<evidence type="ECO:0000256" key="9">
    <source>
        <dbReference type="ARBA" id="ARBA00023012"/>
    </source>
</evidence>
<dbReference type="SMART" id="SM00388">
    <property type="entry name" value="HisKA"/>
    <property type="match status" value="1"/>
</dbReference>
<protein>
    <recommendedName>
        <fullName evidence="3">histidine kinase</fullName>
        <ecNumber evidence="3">2.7.13.3</ecNumber>
    </recommendedName>
</protein>
<comment type="subcellular location">
    <subcellularLocation>
        <location evidence="2">Cell membrane</location>
    </subcellularLocation>
</comment>
<evidence type="ECO:0000256" key="8">
    <source>
        <dbReference type="ARBA" id="ARBA00022989"/>
    </source>
</evidence>
<dbReference type="SMART" id="SM00304">
    <property type="entry name" value="HAMP"/>
    <property type="match status" value="1"/>
</dbReference>
<name>A0ABQ6HU77_9MICO</name>
<dbReference type="InterPro" id="IPR050428">
    <property type="entry name" value="TCS_sensor_his_kinase"/>
</dbReference>
<evidence type="ECO:0000256" key="2">
    <source>
        <dbReference type="ARBA" id="ARBA00004236"/>
    </source>
</evidence>
<accession>A0ABQ6HU77</accession>
<dbReference type="Pfam" id="PF00512">
    <property type="entry name" value="HisKA"/>
    <property type="match status" value="1"/>
</dbReference>
<evidence type="ECO:0000256" key="3">
    <source>
        <dbReference type="ARBA" id="ARBA00012438"/>
    </source>
</evidence>
<reference evidence="15" key="1">
    <citation type="journal article" date="2019" name="Int. J. Syst. Evol. Microbiol.">
        <title>The Global Catalogue of Microorganisms (GCM) 10K type strain sequencing project: providing services to taxonomists for standard genome sequencing and annotation.</title>
        <authorList>
            <consortium name="The Broad Institute Genomics Platform"/>
            <consortium name="The Broad Institute Genome Sequencing Center for Infectious Disease"/>
            <person name="Wu L."/>
            <person name="Ma J."/>
        </authorList>
    </citation>
    <scope>NUCLEOTIDE SEQUENCE [LARGE SCALE GENOMIC DNA]</scope>
    <source>
        <strain evidence="15">NBRC 105830</strain>
    </source>
</reference>
<feature type="domain" description="Histidine kinase" evidence="12">
    <location>
        <begin position="263"/>
        <end position="472"/>
    </location>
</feature>
<feature type="transmembrane region" description="Helical" evidence="11">
    <location>
        <begin position="29"/>
        <end position="49"/>
    </location>
</feature>
<keyword evidence="15" id="KW-1185">Reference proteome</keyword>